<dbReference type="RefSeq" id="WP_254156153.1">
    <property type="nucleotide sequence ID" value="NZ_JAHESD010000071.1"/>
</dbReference>
<evidence type="ECO:0000259" key="1">
    <source>
        <dbReference type="Pfam" id="PF12728"/>
    </source>
</evidence>
<gene>
    <name evidence="2" type="ORF">KK060_21435</name>
</gene>
<dbReference type="SUPFAM" id="SSF46955">
    <property type="entry name" value="Putative DNA-binding domain"/>
    <property type="match status" value="1"/>
</dbReference>
<keyword evidence="3" id="KW-1185">Reference proteome</keyword>
<dbReference type="PANTHER" id="PTHR34585">
    <property type="match status" value="1"/>
</dbReference>
<dbReference type="InterPro" id="IPR009061">
    <property type="entry name" value="DNA-bd_dom_put_sf"/>
</dbReference>
<sequence length="87" mass="10196">MEIDIVTKQDLQQFKTQLLTEIKELLQKADKPKTEWLRSKEVRAVLSISSGTLLNLRVSGVLRYTKVGGMHYYNREDIDRMLSNERK</sequence>
<dbReference type="EMBL" id="JAHESD010000071">
    <property type="protein sequence ID" value="MBT1705868.1"/>
    <property type="molecule type" value="Genomic_DNA"/>
</dbReference>
<accession>A0ABS5VWS1</accession>
<organism evidence="2 3">
    <name type="scientific">Chryseosolibacter indicus</name>
    <dbReference type="NCBI Taxonomy" id="2782351"/>
    <lineage>
        <taxon>Bacteria</taxon>
        <taxon>Pseudomonadati</taxon>
        <taxon>Bacteroidota</taxon>
        <taxon>Cytophagia</taxon>
        <taxon>Cytophagales</taxon>
        <taxon>Chryseotaleaceae</taxon>
        <taxon>Chryseosolibacter</taxon>
    </lineage>
</organism>
<dbReference type="Proteomes" id="UP000772618">
    <property type="component" value="Unassembled WGS sequence"/>
</dbReference>
<dbReference type="InterPro" id="IPR041657">
    <property type="entry name" value="HTH_17"/>
</dbReference>
<reference evidence="2 3" key="1">
    <citation type="submission" date="2021-05" db="EMBL/GenBank/DDBJ databases">
        <title>A Polyphasic approach of four new species of the genus Ohtaekwangia: Ohtaekwangia histidinii sp. nov., Ohtaekwangia cretensis sp. nov., Ohtaekwangia indiensis sp. nov., Ohtaekwangia reichenbachii sp. nov. from diverse environment.</title>
        <authorList>
            <person name="Octaviana S."/>
        </authorList>
    </citation>
    <scope>NUCLEOTIDE SEQUENCE [LARGE SCALE GENOMIC DNA]</scope>
    <source>
        <strain evidence="2 3">PWU20</strain>
    </source>
</reference>
<dbReference type="Pfam" id="PF12728">
    <property type="entry name" value="HTH_17"/>
    <property type="match status" value="1"/>
</dbReference>
<evidence type="ECO:0000313" key="2">
    <source>
        <dbReference type="EMBL" id="MBT1705868.1"/>
    </source>
</evidence>
<evidence type="ECO:0000313" key="3">
    <source>
        <dbReference type="Proteomes" id="UP000772618"/>
    </source>
</evidence>
<dbReference type="PANTHER" id="PTHR34585:SF22">
    <property type="entry name" value="HELIX-TURN-HELIX DOMAIN-CONTAINING PROTEIN"/>
    <property type="match status" value="1"/>
</dbReference>
<proteinExistence type="predicted"/>
<name>A0ABS5VWS1_9BACT</name>
<feature type="domain" description="Helix-turn-helix" evidence="1">
    <location>
        <begin position="36"/>
        <end position="84"/>
    </location>
</feature>
<protein>
    <submittedName>
        <fullName evidence="2">Helix-turn-helix domain-containing protein</fullName>
    </submittedName>
</protein>
<comment type="caution">
    <text evidence="2">The sequence shown here is derived from an EMBL/GenBank/DDBJ whole genome shotgun (WGS) entry which is preliminary data.</text>
</comment>